<sequence length="337" mass="37295">MSGFRGRGRGGGGPPRGLFENGVWHCDCTPRKPAVHFEVKKEGPNKGKWFRSCQKQQNDESRCKFFLWDTDAHKREAAALSTNTRTEPGRVDPRTPSKRQPSPPPPYTTESEPSRKRTHRAIDLDDDYGLEQSDDAFNSELENAMTATETPSKAIKTSEFATPTTRRKLPWQVDQPTKSTANGLQTPQTGGRTSNDIFNTRSAAPGASLITPSKTLDLDDDAHQTATPSSSLETPTPNRFKAIAPEDLVHDVFGLLQDAAVRLAPDTESELKGLLSKHAKTSEGYKRGRDVIRTTVKAKDAKITELTYRVSTLEAELEAEKAMVKHLQWEANVQSDP</sequence>
<evidence type="ECO:0000256" key="5">
    <source>
        <dbReference type="SAM" id="MobiDB-lite"/>
    </source>
</evidence>
<evidence type="ECO:0000256" key="1">
    <source>
        <dbReference type="ARBA" id="ARBA00022723"/>
    </source>
</evidence>
<dbReference type="PROSITE" id="PS51999">
    <property type="entry name" value="ZF_GRF"/>
    <property type="match status" value="1"/>
</dbReference>
<dbReference type="GO" id="GO:0008270">
    <property type="term" value="F:zinc ion binding"/>
    <property type="evidence" value="ECO:0007669"/>
    <property type="project" value="UniProtKB-KW"/>
</dbReference>
<feature type="compositionally biased region" description="Polar residues" evidence="5">
    <location>
        <begin position="224"/>
        <end position="237"/>
    </location>
</feature>
<dbReference type="AlphaFoldDB" id="A0A8K0VSI5"/>
<evidence type="ECO:0000259" key="6">
    <source>
        <dbReference type="PROSITE" id="PS51999"/>
    </source>
</evidence>
<evidence type="ECO:0000313" key="7">
    <source>
        <dbReference type="EMBL" id="KAH7069244.1"/>
    </source>
</evidence>
<feature type="domain" description="GRF-type" evidence="6">
    <location>
        <begin position="26"/>
        <end position="72"/>
    </location>
</feature>
<feature type="compositionally biased region" description="Acidic residues" evidence="5">
    <location>
        <begin position="124"/>
        <end position="134"/>
    </location>
</feature>
<keyword evidence="8" id="KW-1185">Reference proteome</keyword>
<organism evidence="7 8">
    <name type="scientific">Paraphoma chrysanthemicola</name>
    <dbReference type="NCBI Taxonomy" id="798071"/>
    <lineage>
        <taxon>Eukaryota</taxon>
        <taxon>Fungi</taxon>
        <taxon>Dikarya</taxon>
        <taxon>Ascomycota</taxon>
        <taxon>Pezizomycotina</taxon>
        <taxon>Dothideomycetes</taxon>
        <taxon>Pleosporomycetidae</taxon>
        <taxon>Pleosporales</taxon>
        <taxon>Pleosporineae</taxon>
        <taxon>Phaeosphaeriaceae</taxon>
        <taxon>Paraphoma</taxon>
    </lineage>
</organism>
<feature type="compositionally biased region" description="Basic and acidic residues" evidence="5">
    <location>
        <begin position="112"/>
        <end position="123"/>
    </location>
</feature>
<name>A0A8K0VSI5_9PLEO</name>
<evidence type="ECO:0000313" key="8">
    <source>
        <dbReference type="Proteomes" id="UP000813461"/>
    </source>
</evidence>
<evidence type="ECO:0000256" key="3">
    <source>
        <dbReference type="ARBA" id="ARBA00022833"/>
    </source>
</evidence>
<feature type="region of interest" description="Disordered" evidence="5">
    <location>
        <begin position="77"/>
        <end position="238"/>
    </location>
</feature>
<dbReference type="Proteomes" id="UP000813461">
    <property type="component" value="Unassembled WGS sequence"/>
</dbReference>
<dbReference type="OrthoDB" id="430051at2759"/>
<dbReference type="EMBL" id="JAGMVJ010000030">
    <property type="protein sequence ID" value="KAH7069244.1"/>
    <property type="molecule type" value="Genomic_DNA"/>
</dbReference>
<accession>A0A8K0VSI5</accession>
<comment type="caution">
    <text evidence="7">The sequence shown here is derived from an EMBL/GenBank/DDBJ whole genome shotgun (WGS) entry which is preliminary data.</text>
</comment>
<keyword evidence="3" id="KW-0862">Zinc</keyword>
<proteinExistence type="predicted"/>
<dbReference type="InterPro" id="IPR010666">
    <property type="entry name" value="Znf_GRF"/>
</dbReference>
<gene>
    <name evidence="7" type="ORF">FB567DRAFT_242885</name>
</gene>
<keyword evidence="2 4" id="KW-0863">Zinc-finger</keyword>
<evidence type="ECO:0000256" key="2">
    <source>
        <dbReference type="ARBA" id="ARBA00022771"/>
    </source>
</evidence>
<evidence type="ECO:0000256" key="4">
    <source>
        <dbReference type="PROSITE-ProRule" id="PRU01343"/>
    </source>
</evidence>
<reference evidence="7" key="1">
    <citation type="journal article" date="2021" name="Nat. Commun.">
        <title>Genetic determinants of endophytism in the Arabidopsis root mycobiome.</title>
        <authorList>
            <person name="Mesny F."/>
            <person name="Miyauchi S."/>
            <person name="Thiergart T."/>
            <person name="Pickel B."/>
            <person name="Atanasova L."/>
            <person name="Karlsson M."/>
            <person name="Huettel B."/>
            <person name="Barry K.W."/>
            <person name="Haridas S."/>
            <person name="Chen C."/>
            <person name="Bauer D."/>
            <person name="Andreopoulos W."/>
            <person name="Pangilinan J."/>
            <person name="LaButti K."/>
            <person name="Riley R."/>
            <person name="Lipzen A."/>
            <person name="Clum A."/>
            <person name="Drula E."/>
            <person name="Henrissat B."/>
            <person name="Kohler A."/>
            <person name="Grigoriev I.V."/>
            <person name="Martin F.M."/>
            <person name="Hacquard S."/>
        </authorList>
    </citation>
    <scope>NUCLEOTIDE SEQUENCE</scope>
    <source>
        <strain evidence="7">MPI-SDFR-AT-0120</strain>
    </source>
</reference>
<feature type="compositionally biased region" description="Polar residues" evidence="5">
    <location>
        <begin position="174"/>
        <end position="202"/>
    </location>
</feature>
<keyword evidence="1" id="KW-0479">Metal-binding</keyword>
<protein>
    <recommendedName>
        <fullName evidence="6">GRF-type domain-containing protein</fullName>
    </recommendedName>
</protein>